<dbReference type="Pfam" id="PF00026">
    <property type="entry name" value="Asp"/>
    <property type="match status" value="1"/>
</dbReference>
<dbReference type="Proteomes" id="UP000591131">
    <property type="component" value="Unassembled WGS sequence"/>
</dbReference>
<name>A0A7J6M8A7_PERCH</name>
<evidence type="ECO:0000259" key="1">
    <source>
        <dbReference type="PROSITE" id="PS51767"/>
    </source>
</evidence>
<protein>
    <recommendedName>
        <fullName evidence="1">Peptidase A1 domain-containing protein</fullName>
    </recommendedName>
</protein>
<keyword evidence="3" id="KW-1185">Reference proteome</keyword>
<dbReference type="SUPFAM" id="SSF50630">
    <property type="entry name" value="Acid proteases"/>
    <property type="match status" value="1"/>
</dbReference>
<dbReference type="InterPro" id="IPR033121">
    <property type="entry name" value="PEPTIDASE_A1"/>
</dbReference>
<dbReference type="PROSITE" id="PS51767">
    <property type="entry name" value="PEPTIDASE_A1"/>
    <property type="match status" value="1"/>
</dbReference>
<gene>
    <name evidence="2" type="ORF">FOL47_003439</name>
</gene>
<comment type="caution">
    <text evidence="2">The sequence shown here is derived from an EMBL/GenBank/DDBJ whole genome shotgun (WGS) entry which is preliminary data.</text>
</comment>
<evidence type="ECO:0000313" key="2">
    <source>
        <dbReference type="EMBL" id="KAF4667666.1"/>
    </source>
</evidence>
<feature type="domain" description="Peptidase A1" evidence="1">
    <location>
        <begin position="27"/>
        <end position="363"/>
    </location>
</feature>
<dbReference type="AlphaFoldDB" id="A0A7J6M8A7"/>
<organism evidence="2 3">
    <name type="scientific">Perkinsus chesapeaki</name>
    <name type="common">Clam parasite</name>
    <name type="synonym">Perkinsus andrewsi</name>
    <dbReference type="NCBI Taxonomy" id="330153"/>
    <lineage>
        <taxon>Eukaryota</taxon>
        <taxon>Sar</taxon>
        <taxon>Alveolata</taxon>
        <taxon>Perkinsozoa</taxon>
        <taxon>Perkinsea</taxon>
        <taxon>Perkinsida</taxon>
        <taxon>Perkinsidae</taxon>
        <taxon>Perkinsus</taxon>
    </lineage>
</organism>
<sequence length="375" mass="41432">MQFTAIESYLVGSVGLHFVIGQISLPFGDSIVTGISFDGQPLDLFMDTGVSGTSVIYKDWYEKVYGKGSCPPRLCYVCTSACDPFKMKNHTTRFVDGSTITTVQHEGEIDVSGHKLKTRFRLIIGFTRSVSTRKPVNFLGLAFADTDNPHTVPLDLFNNKIVQEYSVSVSISASGVATFSGHLLLGQWKDKCPIKAATTMTVPMNGEYPSVLATNLHSLGLVSSRGQASTKQLSGAVAVYDTGTYTLSFPQVQLGYLLEEIRQSVNNDSGRYPKIERSGLFWLIEKAAYNFLPTLTFNVGSYPLSPLVIRIPPKKYAQKHDDGWYVLKMISHQSSSAVIILGRPFFTTYLSSFDMQRKLVKLARYSDRPLIGSPL</sequence>
<proteinExistence type="predicted"/>
<accession>A0A7J6M8A7</accession>
<dbReference type="OrthoDB" id="771136at2759"/>
<dbReference type="InterPro" id="IPR021109">
    <property type="entry name" value="Peptidase_aspartic_dom_sf"/>
</dbReference>
<dbReference type="Gene3D" id="2.40.70.10">
    <property type="entry name" value="Acid Proteases"/>
    <property type="match status" value="1"/>
</dbReference>
<evidence type="ECO:0000313" key="3">
    <source>
        <dbReference type="Proteomes" id="UP000591131"/>
    </source>
</evidence>
<reference evidence="2 3" key="1">
    <citation type="submission" date="2020-04" db="EMBL/GenBank/DDBJ databases">
        <title>Perkinsus chesapeaki whole genome sequence.</title>
        <authorList>
            <person name="Bogema D.R."/>
        </authorList>
    </citation>
    <scope>NUCLEOTIDE SEQUENCE [LARGE SCALE GENOMIC DNA]</scope>
    <source>
        <strain evidence="2">ATCC PRA-425</strain>
    </source>
</reference>
<dbReference type="EMBL" id="JAAPAO010000206">
    <property type="protein sequence ID" value="KAF4667666.1"/>
    <property type="molecule type" value="Genomic_DNA"/>
</dbReference>